<keyword evidence="1" id="KW-0479">Metal-binding</keyword>
<dbReference type="PANTHER" id="PTHR15439">
    <property type="entry name" value="RETINOBLASTOMA-BINDING PROTEIN 6"/>
    <property type="match status" value="1"/>
</dbReference>
<keyword evidence="8" id="KW-1185">Reference proteome</keyword>
<dbReference type="EMBL" id="JBBNAE010000002">
    <property type="protein sequence ID" value="KAK9144786.1"/>
    <property type="molecule type" value="Genomic_DNA"/>
</dbReference>
<gene>
    <name evidence="7" type="ORF">Sjap_004689</name>
</gene>
<dbReference type="PANTHER" id="PTHR15439:SF0">
    <property type="entry name" value="CELL DIVISION CYCLE AND APOPTOSIS REGULATOR PROTEIN 1-RELATED"/>
    <property type="match status" value="1"/>
</dbReference>
<accession>A0AAP0K2X4</accession>
<evidence type="ECO:0000256" key="4">
    <source>
        <dbReference type="PROSITE-ProRule" id="PRU00047"/>
    </source>
</evidence>
<dbReference type="GO" id="GO:0006511">
    <property type="term" value="P:ubiquitin-dependent protein catabolic process"/>
    <property type="evidence" value="ECO:0007669"/>
    <property type="project" value="TreeGrafter"/>
</dbReference>
<reference evidence="7 8" key="1">
    <citation type="submission" date="2024-01" db="EMBL/GenBank/DDBJ databases">
        <title>Genome assemblies of Stephania.</title>
        <authorList>
            <person name="Yang L."/>
        </authorList>
    </citation>
    <scope>NUCLEOTIDE SEQUENCE [LARGE SCALE GENOMIC DNA]</scope>
    <source>
        <strain evidence="7">QJT</strain>
        <tissue evidence="7">Leaf</tissue>
    </source>
</reference>
<dbReference type="GO" id="GO:0003676">
    <property type="term" value="F:nucleic acid binding"/>
    <property type="evidence" value="ECO:0007669"/>
    <property type="project" value="InterPro"/>
</dbReference>
<proteinExistence type="predicted"/>
<dbReference type="PROSITE" id="PS50158">
    <property type="entry name" value="ZF_CCHC"/>
    <property type="match status" value="1"/>
</dbReference>
<evidence type="ECO:0000256" key="3">
    <source>
        <dbReference type="ARBA" id="ARBA00022833"/>
    </source>
</evidence>
<dbReference type="Pfam" id="PF23143">
    <property type="entry name" value="2TM_P5A-ATPase"/>
    <property type="match status" value="1"/>
</dbReference>
<dbReference type="InterPro" id="IPR036875">
    <property type="entry name" value="Znf_CCHC_sf"/>
</dbReference>
<evidence type="ECO:0000256" key="2">
    <source>
        <dbReference type="ARBA" id="ARBA00022771"/>
    </source>
</evidence>
<dbReference type="Proteomes" id="UP001417504">
    <property type="component" value="Unassembled WGS sequence"/>
</dbReference>
<dbReference type="SMART" id="SM00343">
    <property type="entry name" value="ZnF_C2HC"/>
    <property type="match status" value="1"/>
</dbReference>
<dbReference type="GO" id="GO:0005634">
    <property type="term" value="C:nucleus"/>
    <property type="evidence" value="ECO:0007669"/>
    <property type="project" value="TreeGrafter"/>
</dbReference>
<evidence type="ECO:0000259" key="6">
    <source>
        <dbReference type="PROSITE" id="PS50158"/>
    </source>
</evidence>
<feature type="domain" description="CCHC-type" evidence="6">
    <location>
        <begin position="145"/>
        <end position="159"/>
    </location>
</feature>
<dbReference type="InterPro" id="IPR025829">
    <property type="entry name" value="Zn_knuckle_CX2CX3GHX4C"/>
</dbReference>
<dbReference type="GO" id="GO:0006397">
    <property type="term" value="P:mRNA processing"/>
    <property type="evidence" value="ECO:0007669"/>
    <property type="project" value="InterPro"/>
</dbReference>
<dbReference type="GO" id="GO:0016567">
    <property type="term" value="P:protein ubiquitination"/>
    <property type="evidence" value="ECO:0007669"/>
    <property type="project" value="InterPro"/>
</dbReference>
<evidence type="ECO:0000313" key="8">
    <source>
        <dbReference type="Proteomes" id="UP001417504"/>
    </source>
</evidence>
<dbReference type="Gene3D" id="4.10.60.10">
    <property type="entry name" value="Zinc finger, CCHC-type"/>
    <property type="match status" value="1"/>
</dbReference>
<dbReference type="Pfam" id="PF13696">
    <property type="entry name" value="zf-CCHC_2"/>
    <property type="match status" value="1"/>
</dbReference>
<keyword evidence="3" id="KW-0862">Zinc</keyword>
<evidence type="ECO:0000313" key="7">
    <source>
        <dbReference type="EMBL" id="KAK9144786.1"/>
    </source>
</evidence>
<dbReference type="InterPro" id="IPR057255">
    <property type="entry name" value="2TM_P5A-ATPase"/>
</dbReference>
<name>A0AAP0K2X4_9MAGN</name>
<dbReference type="AlphaFoldDB" id="A0AAP0K2X4"/>
<dbReference type="InterPro" id="IPR001878">
    <property type="entry name" value="Znf_CCHC"/>
</dbReference>
<sequence>MLVLVGLPVFHVLVLLFTAWFVDFRCFVQFSKVTTPPSYVMANIADNKEKDLDQSSRSSPPKPEENDWHDFGDLCTIDAFEERSNNAAQDALPMISKVEEDKRIKAVINTWQIQDSSSRAYQCFGGFMNGRMSISDRAPPAGYVCRRCNIPGHFIRDCPTNGDPNYDIKKLKPPTGIPKSMLMTTSDGSYALTGGVVAALKPDE</sequence>
<organism evidence="7 8">
    <name type="scientific">Stephania japonica</name>
    <dbReference type="NCBI Taxonomy" id="461633"/>
    <lineage>
        <taxon>Eukaryota</taxon>
        <taxon>Viridiplantae</taxon>
        <taxon>Streptophyta</taxon>
        <taxon>Embryophyta</taxon>
        <taxon>Tracheophyta</taxon>
        <taxon>Spermatophyta</taxon>
        <taxon>Magnoliopsida</taxon>
        <taxon>Ranunculales</taxon>
        <taxon>Menispermaceae</taxon>
        <taxon>Menispermoideae</taxon>
        <taxon>Cissampelideae</taxon>
        <taxon>Stephania</taxon>
    </lineage>
</organism>
<dbReference type="SUPFAM" id="SSF57756">
    <property type="entry name" value="Retrovirus zinc finger-like domains"/>
    <property type="match status" value="1"/>
</dbReference>
<evidence type="ECO:0000256" key="1">
    <source>
        <dbReference type="ARBA" id="ARBA00022723"/>
    </source>
</evidence>
<evidence type="ECO:0000256" key="5">
    <source>
        <dbReference type="SAM" id="MobiDB-lite"/>
    </source>
</evidence>
<dbReference type="InterPro" id="IPR033489">
    <property type="entry name" value="RBBP6"/>
</dbReference>
<dbReference type="GO" id="GO:0008270">
    <property type="term" value="F:zinc ion binding"/>
    <property type="evidence" value="ECO:0007669"/>
    <property type="project" value="UniProtKB-KW"/>
</dbReference>
<comment type="caution">
    <text evidence="7">The sequence shown here is derived from an EMBL/GenBank/DDBJ whole genome shotgun (WGS) entry which is preliminary data.</text>
</comment>
<protein>
    <recommendedName>
        <fullName evidence="6">CCHC-type domain-containing protein</fullName>
    </recommendedName>
</protein>
<dbReference type="GO" id="GO:0061630">
    <property type="term" value="F:ubiquitin protein ligase activity"/>
    <property type="evidence" value="ECO:0007669"/>
    <property type="project" value="InterPro"/>
</dbReference>
<feature type="region of interest" description="Disordered" evidence="5">
    <location>
        <begin position="50"/>
        <end position="70"/>
    </location>
</feature>
<keyword evidence="2 4" id="KW-0863">Zinc-finger</keyword>